<dbReference type="Gene3D" id="3.40.50.620">
    <property type="entry name" value="HUPs"/>
    <property type="match status" value="1"/>
</dbReference>
<evidence type="ECO:0000256" key="11">
    <source>
        <dbReference type="PIRSR" id="PIRSR001589-3"/>
    </source>
</evidence>
<dbReference type="InterPro" id="IPR006426">
    <property type="entry name" value="Asn_synth_AEB"/>
</dbReference>
<dbReference type="OrthoDB" id="9763290at2"/>
<sequence length="619" mass="71546">MCGFIGYINGTNVIDHHQTIENMMNTIIHRGPDSGGIHTDDKVTLGFRRLSIIDLSDVANQPLYSSDGSIVLVFNGEIYNFQDLREDLISKGHQFKTKSDSEVLIYGYIEYGEEFVTKLRGMFAFCIWDKNKNHMFIARDGFGIKPLYFTNHTTDNTIIFGSEIKSFLPHPSFIKELNKDALRPYLTFQYSSMNETFFKGVFKLPPAHYMIIKDGKITKMERYWDKKFDPKENSLEHYVEEIRETMKESVDVHQISDVKVGAFLSGGVDSSYVTALMRPNKTFSVGFSDYESMFNETTHSKDLCDILGIENESKYITAEECFEALPIIQYHMDEPQSNPSSVPLYFLCELASKDVTVVLSGEGADEIFGGYEWYQSSKKMETYEKVPLGLRKAVRGIAEKMPKNKISSFLIKGGQTVEERFIGEAVVWDEDDAFNVLKPEYRNGPTVRSITKGIYAEVPEHDDVSKMQYLDLNLWMPGDILLKADRMSMAHSLELRVPFLDKEVMELAKKIPAGYRVNDIDTKYALRQAANKELPEEWAKRKKLGFPVPIRHWLKEEKYYNLVKEMFTAEFTHEFFDVNQLVSYLDEHYTGKANRARYIWTAYVFLVWYKRFFIDEVAA</sequence>
<dbReference type="InterPro" id="IPR017932">
    <property type="entry name" value="GATase_2_dom"/>
</dbReference>
<evidence type="ECO:0000256" key="1">
    <source>
        <dbReference type="ARBA" id="ARBA00005187"/>
    </source>
</evidence>
<evidence type="ECO:0000256" key="5">
    <source>
        <dbReference type="ARBA" id="ARBA00022840"/>
    </source>
</evidence>
<dbReference type="PANTHER" id="PTHR43284:SF1">
    <property type="entry name" value="ASPARAGINE SYNTHETASE"/>
    <property type="match status" value="1"/>
</dbReference>
<dbReference type="InterPro" id="IPR029055">
    <property type="entry name" value="Ntn_hydrolases_N"/>
</dbReference>
<comment type="catalytic activity">
    <reaction evidence="8">
        <text>L-aspartate + L-glutamine + ATP + H2O = L-asparagine + L-glutamate + AMP + diphosphate + H(+)</text>
        <dbReference type="Rhea" id="RHEA:12228"/>
        <dbReference type="ChEBI" id="CHEBI:15377"/>
        <dbReference type="ChEBI" id="CHEBI:15378"/>
        <dbReference type="ChEBI" id="CHEBI:29985"/>
        <dbReference type="ChEBI" id="CHEBI:29991"/>
        <dbReference type="ChEBI" id="CHEBI:30616"/>
        <dbReference type="ChEBI" id="CHEBI:33019"/>
        <dbReference type="ChEBI" id="CHEBI:58048"/>
        <dbReference type="ChEBI" id="CHEBI:58359"/>
        <dbReference type="ChEBI" id="CHEBI:456215"/>
        <dbReference type="EC" id="6.3.5.4"/>
    </reaction>
</comment>
<proteinExistence type="inferred from homology"/>
<evidence type="ECO:0000256" key="7">
    <source>
        <dbReference type="ARBA" id="ARBA00022962"/>
    </source>
</evidence>
<dbReference type="GO" id="GO:0005524">
    <property type="term" value="F:ATP binding"/>
    <property type="evidence" value="ECO:0007669"/>
    <property type="project" value="UniProtKB-KW"/>
</dbReference>
<feature type="active site" description="For GATase activity" evidence="9">
    <location>
        <position position="2"/>
    </location>
</feature>
<accession>A0A0A3HQR0</accession>
<evidence type="ECO:0000256" key="8">
    <source>
        <dbReference type="ARBA" id="ARBA00048741"/>
    </source>
</evidence>
<comment type="pathway">
    <text evidence="1">Amino-acid biosynthesis; L-asparagine biosynthesis; L-asparagine from L-aspartate (L-Gln route): step 1/1.</text>
</comment>
<dbReference type="Pfam" id="PF13537">
    <property type="entry name" value="GATase_7"/>
    <property type="match status" value="1"/>
</dbReference>
<dbReference type="STRING" id="1384049.CD29_18525"/>
<dbReference type="GO" id="GO:0006529">
    <property type="term" value="P:asparagine biosynthetic process"/>
    <property type="evidence" value="ECO:0007669"/>
    <property type="project" value="UniProtKB-KW"/>
</dbReference>
<evidence type="ECO:0000256" key="6">
    <source>
        <dbReference type="ARBA" id="ARBA00022888"/>
    </source>
</evidence>
<dbReference type="PROSITE" id="PS51278">
    <property type="entry name" value="GATASE_TYPE_2"/>
    <property type="match status" value="1"/>
</dbReference>
<dbReference type="PIRSF" id="PIRSF001589">
    <property type="entry name" value="Asn_synthetase_glu-h"/>
    <property type="match status" value="1"/>
</dbReference>
<evidence type="ECO:0000256" key="10">
    <source>
        <dbReference type="PIRSR" id="PIRSR001589-2"/>
    </source>
</evidence>
<dbReference type="Pfam" id="PF00733">
    <property type="entry name" value="Asn_synthase"/>
    <property type="match status" value="1"/>
</dbReference>
<dbReference type="InterPro" id="IPR014729">
    <property type="entry name" value="Rossmann-like_a/b/a_fold"/>
</dbReference>
<dbReference type="EC" id="6.3.5.4" evidence="3"/>
<dbReference type="EMBL" id="JPVN01000035">
    <property type="protein sequence ID" value="KGR74729.1"/>
    <property type="molecule type" value="Genomic_DNA"/>
</dbReference>
<dbReference type="PANTHER" id="PTHR43284">
    <property type="entry name" value="ASPARAGINE SYNTHETASE (GLUTAMINE-HYDROLYZING)"/>
    <property type="match status" value="1"/>
</dbReference>
<evidence type="ECO:0000313" key="14">
    <source>
        <dbReference type="Proteomes" id="UP000030416"/>
    </source>
</evidence>
<dbReference type="NCBIfam" id="TIGR01536">
    <property type="entry name" value="asn_synth_AEB"/>
    <property type="match status" value="1"/>
</dbReference>
<feature type="binding site" evidence="10">
    <location>
        <position position="285"/>
    </location>
    <ligand>
        <name>ATP</name>
        <dbReference type="ChEBI" id="CHEBI:30616"/>
    </ligand>
</feature>
<name>A0A0A3HQR0_9BACL</name>
<keyword evidence="5 10" id="KW-0067">ATP-binding</keyword>
<keyword evidence="4 10" id="KW-0547">Nucleotide-binding</keyword>
<dbReference type="eggNOG" id="COG0367">
    <property type="taxonomic scope" value="Bacteria"/>
</dbReference>
<evidence type="ECO:0000256" key="4">
    <source>
        <dbReference type="ARBA" id="ARBA00022741"/>
    </source>
</evidence>
<dbReference type="Proteomes" id="UP000030416">
    <property type="component" value="Unassembled WGS sequence"/>
</dbReference>
<evidence type="ECO:0000256" key="2">
    <source>
        <dbReference type="ARBA" id="ARBA00005752"/>
    </source>
</evidence>
<dbReference type="RefSeq" id="WP_036189938.1">
    <property type="nucleotide sequence ID" value="NZ_AVDA01000035.1"/>
</dbReference>
<feature type="binding site" evidence="10">
    <location>
        <position position="100"/>
    </location>
    <ligand>
        <name>L-glutamine</name>
        <dbReference type="ChEBI" id="CHEBI:58359"/>
    </ligand>
</feature>
<dbReference type="InterPro" id="IPR033738">
    <property type="entry name" value="AsnB_N"/>
</dbReference>
<feature type="site" description="Important for beta-aspartyl-AMP intermediate formation" evidence="11">
    <location>
        <position position="362"/>
    </location>
</feature>
<comment type="similarity">
    <text evidence="2">Belongs to the asparagine synthetase family.</text>
</comment>
<keyword evidence="6 9" id="KW-0061">Asparagine biosynthesis</keyword>
<evidence type="ECO:0000256" key="3">
    <source>
        <dbReference type="ARBA" id="ARBA00012737"/>
    </source>
</evidence>
<dbReference type="AlphaFoldDB" id="A0A0A3HQR0"/>
<evidence type="ECO:0000256" key="9">
    <source>
        <dbReference type="PIRSR" id="PIRSR001589-1"/>
    </source>
</evidence>
<reference evidence="13 14" key="1">
    <citation type="submission" date="2014-02" db="EMBL/GenBank/DDBJ databases">
        <title>Draft genome sequence of Lysinibacillus manganicus DSM 26584T.</title>
        <authorList>
            <person name="Zhang F."/>
            <person name="Wang G."/>
            <person name="Zhang L."/>
        </authorList>
    </citation>
    <scope>NUCLEOTIDE SEQUENCE [LARGE SCALE GENOMIC DNA]</scope>
    <source>
        <strain evidence="13 14">DSM 26584</strain>
    </source>
</reference>
<dbReference type="CDD" id="cd01991">
    <property type="entry name" value="Asn_synthase_B_C"/>
    <property type="match status" value="1"/>
</dbReference>
<dbReference type="SUPFAM" id="SSF52402">
    <property type="entry name" value="Adenine nucleotide alpha hydrolases-like"/>
    <property type="match status" value="1"/>
</dbReference>
<dbReference type="InterPro" id="IPR001962">
    <property type="entry name" value="Asn_synthase"/>
</dbReference>
<organism evidence="13 14">
    <name type="scientific">Ureibacillus manganicus DSM 26584</name>
    <dbReference type="NCBI Taxonomy" id="1384049"/>
    <lineage>
        <taxon>Bacteria</taxon>
        <taxon>Bacillati</taxon>
        <taxon>Bacillota</taxon>
        <taxon>Bacilli</taxon>
        <taxon>Bacillales</taxon>
        <taxon>Caryophanaceae</taxon>
        <taxon>Ureibacillus</taxon>
    </lineage>
</organism>
<keyword evidence="9" id="KW-0028">Amino-acid biosynthesis</keyword>
<feature type="binding site" evidence="10">
    <location>
        <begin position="360"/>
        <end position="361"/>
    </location>
    <ligand>
        <name>ATP</name>
        <dbReference type="ChEBI" id="CHEBI:30616"/>
    </ligand>
</feature>
<evidence type="ECO:0000313" key="13">
    <source>
        <dbReference type="EMBL" id="KGR74729.1"/>
    </source>
</evidence>
<dbReference type="GO" id="GO:0005829">
    <property type="term" value="C:cytosol"/>
    <property type="evidence" value="ECO:0007669"/>
    <property type="project" value="TreeGrafter"/>
</dbReference>
<dbReference type="InterPro" id="IPR051786">
    <property type="entry name" value="ASN_synthetase/amidase"/>
</dbReference>
<keyword evidence="7 9" id="KW-0315">Glutamine amidotransferase</keyword>
<feature type="domain" description="Glutamine amidotransferase type-2" evidence="12">
    <location>
        <begin position="2"/>
        <end position="215"/>
    </location>
</feature>
<keyword evidence="14" id="KW-1185">Reference proteome</keyword>
<gene>
    <name evidence="13" type="ORF">CD29_18525</name>
</gene>
<protein>
    <recommendedName>
        <fullName evidence="3">asparagine synthase (glutamine-hydrolyzing)</fullName>
        <ecNumber evidence="3">6.3.5.4</ecNumber>
    </recommendedName>
</protein>
<comment type="caution">
    <text evidence="13">The sequence shown here is derived from an EMBL/GenBank/DDBJ whole genome shotgun (WGS) entry which is preliminary data.</text>
</comment>
<evidence type="ECO:0000259" key="12">
    <source>
        <dbReference type="PROSITE" id="PS51278"/>
    </source>
</evidence>
<dbReference type="GO" id="GO:0004066">
    <property type="term" value="F:asparagine synthase (glutamine-hydrolyzing) activity"/>
    <property type="evidence" value="ECO:0007669"/>
    <property type="project" value="UniProtKB-EC"/>
</dbReference>
<dbReference type="SUPFAM" id="SSF56235">
    <property type="entry name" value="N-terminal nucleophile aminohydrolases (Ntn hydrolases)"/>
    <property type="match status" value="1"/>
</dbReference>
<dbReference type="CDD" id="cd00712">
    <property type="entry name" value="AsnB"/>
    <property type="match status" value="1"/>
</dbReference>
<dbReference type="Gene3D" id="3.60.20.10">
    <property type="entry name" value="Glutamine Phosphoribosylpyrophosphate, subunit 1, domain 1"/>
    <property type="match status" value="1"/>
</dbReference>